<organism evidence="2 3">
    <name type="scientific">Nocardia bovistercoris</name>
    <dbReference type="NCBI Taxonomy" id="2785916"/>
    <lineage>
        <taxon>Bacteria</taxon>
        <taxon>Bacillati</taxon>
        <taxon>Actinomycetota</taxon>
        <taxon>Actinomycetes</taxon>
        <taxon>Mycobacteriales</taxon>
        <taxon>Nocardiaceae</taxon>
        <taxon>Nocardia</taxon>
    </lineage>
</organism>
<name>A0A931N609_9NOCA</name>
<dbReference type="Gene3D" id="3.40.50.10540">
    <property type="entry name" value="Crotonobetainyl-coa:carnitine coa-transferase, domain 1"/>
    <property type="match status" value="1"/>
</dbReference>
<dbReference type="Gene3D" id="3.30.1540.10">
    <property type="entry name" value="formyl-coa transferase, domain 3"/>
    <property type="match status" value="1"/>
</dbReference>
<dbReference type="InterPro" id="IPR050483">
    <property type="entry name" value="CoA-transferase_III_domain"/>
</dbReference>
<dbReference type="Pfam" id="PF02515">
    <property type="entry name" value="CoA_transf_3"/>
    <property type="match status" value="1"/>
</dbReference>
<protein>
    <submittedName>
        <fullName evidence="2">CoA transferase</fullName>
    </submittedName>
</protein>
<sequence>MSARGEGVVARPESAVSSSLLPLDGFTVVAVEQAVAAPLATRQLADLGARVIKVERVGEGDFARNYDHAVHGQASHFVWLNRGKESIAVDLKSERGVAIVRELLDRADVLVHNTAPGAMERLGLDPHALHRRYPRLVIGCISGYGTAGPLRDRKAYDMLIQAESGLISVTGTPETATKTGVPSADIAAGLYTAQAVLAALLRRARTGVGALVDISMFDATVEWLGHPMYMQLYAGVQVPRMGLGHAAIAPYDRYPTADGDILIGVQNDRGWRALVSDVFGRPDLVDHPDFATNPLRVAHRSACDATVAALTRRFTTADLDRRLAAAGIPAASINDMAALAEHPQLRERDRWREIATPSGPIAALLPPTTFHDVELALGAIPALGQHTRALLSEIGCAPETVEELIADGVVAGADRVENARGA</sequence>
<gene>
    <name evidence="2" type="ORF">IT779_23365</name>
</gene>
<keyword evidence="1 2" id="KW-0808">Transferase</keyword>
<evidence type="ECO:0000256" key="1">
    <source>
        <dbReference type="ARBA" id="ARBA00022679"/>
    </source>
</evidence>
<evidence type="ECO:0000313" key="2">
    <source>
        <dbReference type="EMBL" id="MBH0779213.1"/>
    </source>
</evidence>
<comment type="caution">
    <text evidence="2">The sequence shown here is derived from an EMBL/GenBank/DDBJ whole genome shotgun (WGS) entry which is preliminary data.</text>
</comment>
<dbReference type="RefSeq" id="WP_196151535.1">
    <property type="nucleotide sequence ID" value="NZ_JADMLG010000010.1"/>
</dbReference>
<dbReference type="Proteomes" id="UP000655751">
    <property type="component" value="Unassembled WGS sequence"/>
</dbReference>
<dbReference type="PANTHER" id="PTHR48207:SF3">
    <property type="entry name" value="SUCCINATE--HYDROXYMETHYLGLUTARATE COA-TRANSFERASE"/>
    <property type="match status" value="1"/>
</dbReference>
<dbReference type="InterPro" id="IPR003673">
    <property type="entry name" value="CoA-Trfase_fam_III"/>
</dbReference>
<reference evidence="2" key="1">
    <citation type="submission" date="2020-11" db="EMBL/GenBank/DDBJ databases">
        <title>Nocardia NEAU-351.nov., a novel actinomycete isolated from the cow dung.</title>
        <authorList>
            <person name="Zhang X."/>
        </authorList>
    </citation>
    <scope>NUCLEOTIDE SEQUENCE</scope>
    <source>
        <strain evidence="2">NEAU-351</strain>
    </source>
</reference>
<dbReference type="EMBL" id="JADMLG010000010">
    <property type="protein sequence ID" value="MBH0779213.1"/>
    <property type="molecule type" value="Genomic_DNA"/>
</dbReference>
<keyword evidence="3" id="KW-1185">Reference proteome</keyword>
<dbReference type="SUPFAM" id="SSF89796">
    <property type="entry name" value="CoA-transferase family III (CaiB/BaiF)"/>
    <property type="match status" value="1"/>
</dbReference>
<dbReference type="InterPro" id="IPR023606">
    <property type="entry name" value="CoA-Trfase_III_dom_1_sf"/>
</dbReference>
<accession>A0A931N609</accession>
<dbReference type="PANTHER" id="PTHR48207">
    <property type="entry name" value="SUCCINATE--HYDROXYMETHYLGLUTARATE COA-TRANSFERASE"/>
    <property type="match status" value="1"/>
</dbReference>
<evidence type="ECO:0000313" key="3">
    <source>
        <dbReference type="Proteomes" id="UP000655751"/>
    </source>
</evidence>
<dbReference type="GO" id="GO:0008410">
    <property type="term" value="F:CoA-transferase activity"/>
    <property type="evidence" value="ECO:0007669"/>
    <property type="project" value="TreeGrafter"/>
</dbReference>
<dbReference type="InterPro" id="IPR044855">
    <property type="entry name" value="CoA-Trfase_III_dom3_sf"/>
</dbReference>
<dbReference type="AlphaFoldDB" id="A0A931N609"/>
<proteinExistence type="predicted"/>